<evidence type="ECO:0000313" key="2">
    <source>
        <dbReference type="EMBL" id="MCY9597054.1"/>
    </source>
</evidence>
<dbReference type="Pfam" id="PF01909">
    <property type="entry name" value="NTP_transf_2"/>
    <property type="match status" value="1"/>
</dbReference>
<dbReference type="Proteomes" id="UP000288943">
    <property type="component" value="Chromosome"/>
</dbReference>
<reference evidence="2 5" key="2">
    <citation type="submission" date="2022-05" db="EMBL/GenBank/DDBJ databases">
        <title>Genome Sequencing of Bee-Associated Microbes.</title>
        <authorList>
            <person name="Dunlap C."/>
        </authorList>
    </citation>
    <scope>NUCLEOTIDE SEQUENCE [LARGE SCALE GENOMIC DNA]</scope>
    <source>
        <strain evidence="2 5">NRRL B-23120</strain>
    </source>
</reference>
<dbReference type="Gene3D" id="3.30.460.10">
    <property type="entry name" value="Beta Polymerase, domain 2"/>
    <property type="match status" value="1"/>
</dbReference>
<evidence type="ECO:0000313" key="3">
    <source>
        <dbReference type="EMBL" id="QAV21321.1"/>
    </source>
</evidence>
<proteinExistence type="predicted"/>
<dbReference type="Proteomes" id="UP001527202">
    <property type="component" value="Unassembled WGS sequence"/>
</dbReference>
<gene>
    <name evidence="2" type="ORF">M5X16_14860</name>
    <name evidence="3" type="ORF">PC41400_28090</name>
</gene>
<evidence type="ECO:0000313" key="5">
    <source>
        <dbReference type="Proteomes" id="UP001527202"/>
    </source>
</evidence>
<dbReference type="SUPFAM" id="SSF81301">
    <property type="entry name" value="Nucleotidyltransferase"/>
    <property type="match status" value="1"/>
</dbReference>
<keyword evidence="3" id="KW-0808">Transferase</keyword>
<evidence type="ECO:0000313" key="4">
    <source>
        <dbReference type="Proteomes" id="UP000288943"/>
    </source>
</evidence>
<dbReference type="InterPro" id="IPR002934">
    <property type="entry name" value="Polymerase_NTP_transf_dom"/>
</dbReference>
<protein>
    <submittedName>
        <fullName evidence="3">Nucleotidyltransferase domain-containing protein</fullName>
    </submittedName>
</protein>
<dbReference type="InterPro" id="IPR043519">
    <property type="entry name" value="NT_sf"/>
</dbReference>
<accession>A0A410X3Z6</accession>
<dbReference type="GO" id="GO:0016779">
    <property type="term" value="F:nucleotidyltransferase activity"/>
    <property type="evidence" value="ECO:0007669"/>
    <property type="project" value="InterPro"/>
</dbReference>
<organism evidence="3 4">
    <name type="scientific">Paenibacillus chitinolyticus</name>
    <dbReference type="NCBI Taxonomy" id="79263"/>
    <lineage>
        <taxon>Bacteria</taxon>
        <taxon>Bacillati</taxon>
        <taxon>Bacillota</taxon>
        <taxon>Bacilli</taxon>
        <taxon>Bacillales</taxon>
        <taxon>Paenibacillaceae</taxon>
        <taxon>Paenibacillus</taxon>
    </lineage>
</organism>
<dbReference type="GeneID" id="95378654"/>
<dbReference type="AlphaFoldDB" id="A0A410X3Z6"/>
<sequence length="205" mass="23484">MNNEHIKKAADYLSDKYEGHSVILYGSYANGDYTDESDLDLMIFSDLNFKRNDTSRIDGLLLDAWIHPTSSMDDPARFLHIHDGVIVTDSRGLAAPFLEKIQSIFAKGPEKSGPEEADFQKAWLQKMLKRAGKGDAEGDFRYHWMLTDSLEIYFKLKGRWYWGPKKSLRWLEQHEPGTYLLFRKALSPLAGQEDVSELIGHIVES</sequence>
<reference evidence="3 4" key="1">
    <citation type="submission" date="2018-01" db="EMBL/GenBank/DDBJ databases">
        <title>The whole genome sequencing and assembly of Paenibacillus chitinolyticus KCCM 41400 strain.</title>
        <authorList>
            <person name="Kim J.-Y."/>
            <person name="Park M.-K."/>
            <person name="Lee Y.-J."/>
            <person name="Yi H."/>
            <person name="Bahn Y.-S."/>
            <person name="Kim J.F."/>
            <person name="Lee D.-W."/>
        </authorList>
    </citation>
    <scope>NUCLEOTIDE SEQUENCE [LARGE SCALE GENOMIC DNA]</scope>
    <source>
        <strain evidence="3 4">KCCM 41400</strain>
    </source>
</reference>
<dbReference type="KEGG" id="pchi:PC41400_28090"/>
<dbReference type="EMBL" id="CP026520">
    <property type="protein sequence ID" value="QAV21321.1"/>
    <property type="molecule type" value="Genomic_DNA"/>
</dbReference>
<feature type="domain" description="Polymerase nucleotidyl transferase" evidence="1">
    <location>
        <begin position="6"/>
        <end position="56"/>
    </location>
</feature>
<name>A0A410X3Z6_9BACL</name>
<dbReference type="CDD" id="cd05403">
    <property type="entry name" value="NT_KNTase_like"/>
    <property type="match status" value="1"/>
</dbReference>
<dbReference type="OrthoDB" id="1701798at2"/>
<keyword evidence="5" id="KW-1185">Reference proteome</keyword>
<dbReference type="RefSeq" id="WP_042235037.1">
    <property type="nucleotide sequence ID" value="NZ_CP026520.1"/>
</dbReference>
<dbReference type="EMBL" id="JAMDMJ010000016">
    <property type="protein sequence ID" value="MCY9597054.1"/>
    <property type="molecule type" value="Genomic_DNA"/>
</dbReference>
<evidence type="ECO:0000259" key="1">
    <source>
        <dbReference type="Pfam" id="PF01909"/>
    </source>
</evidence>